<dbReference type="SUPFAM" id="SSF56059">
    <property type="entry name" value="Glutathione synthetase ATP-binding domain-like"/>
    <property type="match status" value="1"/>
</dbReference>
<dbReference type="Pfam" id="PF08443">
    <property type="entry name" value="RimK"/>
    <property type="match status" value="1"/>
</dbReference>
<name>A0A8T4GY71_9EURY</name>
<comment type="caution">
    <text evidence="13">The sequence shown here is derived from an EMBL/GenBank/DDBJ whole genome shotgun (WGS) entry which is preliminary data.</text>
</comment>
<dbReference type="PROSITE" id="PS50975">
    <property type="entry name" value="ATP_GRASP"/>
    <property type="match status" value="1"/>
</dbReference>
<dbReference type="InterPro" id="IPR013815">
    <property type="entry name" value="ATP_grasp_subdomain_1"/>
</dbReference>
<evidence type="ECO:0000256" key="5">
    <source>
        <dbReference type="ARBA" id="ARBA00022723"/>
    </source>
</evidence>
<keyword evidence="5" id="KW-0479">Metal-binding</keyword>
<feature type="region of interest" description="Disordered" evidence="11">
    <location>
        <begin position="284"/>
        <end position="310"/>
    </location>
</feature>
<dbReference type="GO" id="GO:0009085">
    <property type="term" value="P:lysine biosynthetic process"/>
    <property type="evidence" value="ECO:0007669"/>
    <property type="project" value="InterPro"/>
</dbReference>
<evidence type="ECO:0000256" key="7">
    <source>
        <dbReference type="ARBA" id="ARBA00022840"/>
    </source>
</evidence>
<feature type="domain" description="ATP-grasp" evidence="12">
    <location>
        <begin position="94"/>
        <end position="278"/>
    </location>
</feature>
<evidence type="ECO:0000256" key="2">
    <source>
        <dbReference type="ARBA" id="ARBA00006239"/>
    </source>
</evidence>
<dbReference type="InterPro" id="IPR011761">
    <property type="entry name" value="ATP-grasp"/>
</dbReference>
<evidence type="ECO:0000313" key="13">
    <source>
        <dbReference type="EMBL" id="MBP1987370.1"/>
    </source>
</evidence>
<dbReference type="InterPro" id="IPR011870">
    <property type="entry name" value="LysX_arch"/>
</dbReference>
<proteinExistence type="inferred from homology"/>
<dbReference type="InterPro" id="IPR013651">
    <property type="entry name" value="ATP-grasp_RimK-type"/>
</dbReference>
<sequence>MEVGLLYSRIRPDEKLLLSELRERGHEVHKVDVRKATFGLDAPPEPLGDCDVVLDRCLATSRSKYASRFMAHYDVPVVNSPETAKTCSDKVETSLALAEAGIPTPETTVAFTKESALDAIEAFGYPCVLKPVVGSWGRLMAKLESRSAAEAVLEHKETLGHYEHSVFYVQQFVQKPGRDLRVLTVDGEPIAAMSRTSDHWLTNAATGAETASFDLDPEVEKLAKQASDAVGGGLLGVDLMELENGGYTVHEVNHTVEFKALNAAVDVNVAAKVVDWLEAKVAAEAADDAEADDTDADDADADTAPAEVGQ</sequence>
<reference evidence="13" key="1">
    <citation type="submission" date="2021-03" db="EMBL/GenBank/DDBJ databases">
        <title>Genomic Encyclopedia of Type Strains, Phase IV (KMG-IV): sequencing the most valuable type-strain genomes for metagenomic binning, comparative biology and taxonomic classification.</title>
        <authorList>
            <person name="Goeker M."/>
        </authorList>
    </citation>
    <scope>NUCLEOTIDE SEQUENCE</scope>
    <source>
        <strain evidence="13">DSM 26232</strain>
    </source>
</reference>
<dbReference type="Gene3D" id="3.40.50.20">
    <property type="match status" value="1"/>
</dbReference>
<feature type="compositionally biased region" description="Acidic residues" evidence="11">
    <location>
        <begin position="285"/>
        <end position="301"/>
    </location>
</feature>
<dbReference type="PANTHER" id="PTHR21621:SF2">
    <property type="entry name" value="COENZYME GAMMA-F420-2:ALPHA-L-GLUTAMATE LIGASE"/>
    <property type="match status" value="1"/>
</dbReference>
<dbReference type="Pfam" id="PF22626">
    <property type="entry name" value="LysX_preATP_grasp"/>
    <property type="match status" value="1"/>
</dbReference>
<accession>A0A8T4GY71</accession>
<keyword evidence="8" id="KW-0460">Magnesium</keyword>
<evidence type="ECO:0000256" key="3">
    <source>
        <dbReference type="ARBA" id="ARBA00022598"/>
    </source>
</evidence>
<keyword evidence="3 13" id="KW-0436">Ligase</keyword>
<dbReference type="EMBL" id="JAGGLC010000003">
    <property type="protein sequence ID" value="MBP1987370.1"/>
    <property type="molecule type" value="Genomic_DNA"/>
</dbReference>
<evidence type="ECO:0000256" key="11">
    <source>
        <dbReference type="SAM" id="MobiDB-lite"/>
    </source>
</evidence>
<keyword evidence="7 10" id="KW-0067">ATP-binding</keyword>
<evidence type="ECO:0000259" key="12">
    <source>
        <dbReference type="PROSITE" id="PS50975"/>
    </source>
</evidence>
<dbReference type="OrthoDB" id="33241at2157"/>
<evidence type="ECO:0000256" key="10">
    <source>
        <dbReference type="PROSITE-ProRule" id="PRU00409"/>
    </source>
</evidence>
<comment type="pathway">
    <text evidence="9">Amino-acid biosynthesis.</text>
</comment>
<evidence type="ECO:0000256" key="1">
    <source>
        <dbReference type="ARBA" id="ARBA00001946"/>
    </source>
</evidence>
<evidence type="ECO:0000313" key="14">
    <source>
        <dbReference type="Proteomes" id="UP000823736"/>
    </source>
</evidence>
<keyword evidence="14" id="KW-1185">Reference proteome</keyword>
<dbReference type="GO" id="GO:0043774">
    <property type="term" value="F:coenzyme F420-2 alpha-glutamyl ligase activity"/>
    <property type="evidence" value="ECO:0007669"/>
    <property type="project" value="TreeGrafter"/>
</dbReference>
<dbReference type="AlphaFoldDB" id="A0A8T4GY71"/>
<gene>
    <name evidence="13" type="ORF">J2753_001868</name>
</gene>
<dbReference type="EC" id="6.3.2.43" evidence="13"/>
<evidence type="ECO:0000256" key="6">
    <source>
        <dbReference type="ARBA" id="ARBA00022741"/>
    </source>
</evidence>
<dbReference type="InterPro" id="IPR004666">
    <property type="entry name" value="Rp_bS6_RimK/Lys_biosynth_LsyX"/>
</dbReference>
<dbReference type="GO" id="GO:0005524">
    <property type="term" value="F:ATP binding"/>
    <property type="evidence" value="ECO:0007669"/>
    <property type="project" value="UniProtKB-UniRule"/>
</dbReference>
<dbReference type="InterPro" id="IPR016185">
    <property type="entry name" value="PreATP-grasp_dom_sf"/>
</dbReference>
<protein>
    <submittedName>
        <fullName evidence="13">[lysine-biosynthesis-protein LysW]--L-2-aminoadipate ligase</fullName>
        <ecNumber evidence="13">6.3.2.43</ecNumber>
    </submittedName>
</protein>
<dbReference type="NCBIfam" id="TIGR02144">
    <property type="entry name" value="LysX_arch"/>
    <property type="match status" value="1"/>
</dbReference>
<dbReference type="Gene3D" id="3.30.1490.20">
    <property type="entry name" value="ATP-grasp fold, A domain"/>
    <property type="match status" value="1"/>
</dbReference>
<evidence type="ECO:0000256" key="4">
    <source>
        <dbReference type="ARBA" id="ARBA00022605"/>
    </source>
</evidence>
<comment type="similarity">
    <text evidence="2">Belongs to the RimK family. LysX subfamily.</text>
</comment>
<dbReference type="FunFam" id="3.30.1490.20:FF:000025">
    <property type="entry name" value="Alpha-aminoadipate--LysW ligase LysX protein"/>
    <property type="match status" value="1"/>
</dbReference>
<evidence type="ECO:0000256" key="9">
    <source>
        <dbReference type="ARBA" id="ARBA00029440"/>
    </source>
</evidence>
<keyword evidence="4" id="KW-0028">Amino-acid biosynthesis</keyword>
<dbReference type="Proteomes" id="UP000823736">
    <property type="component" value="Unassembled WGS sequence"/>
</dbReference>
<dbReference type="NCBIfam" id="TIGR00768">
    <property type="entry name" value="rimK_fam"/>
    <property type="match status" value="1"/>
</dbReference>
<dbReference type="InterPro" id="IPR054562">
    <property type="entry name" value="LysX/ArgX_preATP_grasp"/>
</dbReference>
<organism evidence="13 14">
    <name type="scientific">Halolamina salifodinae</name>
    <dbReference type="NCBI Taxonomy" id="1202767"/>
    <lineage>
        <taxon>Archaea</taxon>
        <taxon>Methanobacteriati</taxon>
        <taxon>Methanobacteriota</taxon>
        <taxon>Stenosarchaea group</taxon>
        <taxon>Halobacteria</taxon>
        <taxon>Halobacteriales</taxon>
        <taxon>Haloferacaceae</taxon>
    </lineage>
</organism>
<dbReference type="PANTHER" id="PTHR21621">
    <property type="entry name" value="RIBOSOMAL PROTEIN S6 MODIFICATION PROTEIN"/>
    <property type="match status" value="1"/>
</dbReference>
<dbReference type="Gene3D" id="3.30.470.20">
    <property type="entry name" value="ATP-grasp fold, B domain"/>
    <property type="match status" value="1"/>
</dbReference>
<dbReference type="SUPFAM" id="SSF52440">
    <property type="entry name" value="PreATP-grasp domain"/>
    <property type="match status" value="1"/>
</dbReference>
<comment type="cofactor">
    <cofactor evidence="1">
        <name>Mg(2+)</name>
        <dbReference type="ChEBI" id="CHEBI:18420"/>
    </cofactor>
</comment>
<evidence type="ECO:0000256" key="8">
    <source>
        <dbReference type="ARBA" id="ARBA00022842"/>
    </source>
</evidence>
<dbReference type="GO" id="GO:0046872">
    <property type="term" value="F:metal ion binding"/>
    <property type="evidence" value="ECO:0007669"/>
    <property type="project" value="UniProtKB-KW"/>
</dbReference>
<dbReference type="GO" id="GO:0005737">
    <property type="term" value="C:cytoplasm"/>
    <property type="evidence" value="ECO:0007669"/>
    <property type="project" value="TreeGrafter"/>
</dbReference>
<keyword evidence="6 10" id="KW-0547">Nucleotide-binding</keyword>
<dbReference type="RefSeq" id="WP_209491624.1">
    <property type="nucleotide sequence ID" value="NZ_JAGGLC010000003.1"/>
</dbReference>